<evidence type="ECO:0000313" key="1">
    <source>
        <dbReference type="EMBL" id="QQT01870.1"/>
    </source>
</evidence>
<organism evidence="1 2">
    <name type="scientific">Peribacillus psychrosaccharolyticus</name>
    <name type="common">Bacillus psychrosaccharolyticus</name>
    <dbReference type="NCBI Taxonomy" id="1407"/>
    <lineage>
        <taxon>Bacteria</taxon>
        <taxon>Bacillati</taxon>
        <taxon>Bacillota</taxon>
        <taxon>Bacilli</taxon>
        <taxon>Bacillales</taxon>
        <taxon>Bacillaceae</taxon>
        <taxon>Peribacillus</taxon>
    </lineage>
</organism>
<dbReference type="AlphaFoldDB" id="A0A974S2U3"/>
<dbReference type="EMBL" id="CP068053">
    <property type="protein sequence ID" value="QQT01870.1"/>
    <property type="molecule type" value="Genomic_DNA"/>
</dbReference>
<name>A0A974S2U3_PERPY</name>
<evidence type="ECO:0000313" key="2">
    <source>
        <dbReference type="Proteomes" id="UP000595254"/>
    </source>
</evidence>
<dbReference type="Proteomes" id="UP000595254">
    <property type="component" value="Chromosome"/>
</dbReference>
<gene>
    <name evidence="1" type="ORF">I6J18_08510</name>
</gene>
<sequence length="53" mass="6280">MKDYIFILDYDIEPQEIIIEATGMMDAIRKVKDFQRQKKLGNQAKILFKGIVY</sequence>
<protein>
    <submittedName>
        <fullName evidence="1">Uncharacterized protein</fullName>
    </submittedName>
</protein>
<accession>A0A974S2U3</accession>
<proteinExistence type="predicted"/>
<keyword evidence="2" id="KW-1185">Reference proteome</keyword>
<reference evidence="1 2" key="1">
    <citation type="submission" date="2021-01" db="EMBL/GenBank/DDBJ databases">
        <title>FDA dAtabase for Regulatory Grade micrObial Sequences (FDA-ARGOS): Supporting development and validation of Infectious Disease Dx tests.</title>
        <authorList>
            <person name="Nelson B."/>
            <person name="Plummer A."/>
            <person name="Tallon L."/>
            <person name="Sadzewicz L."/>
            <person name="Zhao X."/>
            <person name="Boylan J."/>
            <person name="Ott S."/>
            <person name="Bowen H."/>
            <person name="Vavikolanu K."/>
            <person name="Mehta A."/>
            <person name="Aluvathingal J."/>
            <person name="Nadendla S."/>
            <person name="Myers T."/>
            <person name="Yan Y."/>
            <person name="Sichtig H."/>
        </authorList>
    </citation>
    <scope>NUCLEOTIDE SEQUENCE [LARGE SCALE GENOMIC DNA]</scope>
    <source>
        <strain evidence="1 2">FDAARGOS_1161</strain>
    </source>
</reference>
<dbReference type="RefSeq" id="WP_161629168.1">
    <property type="nucleotide sequence ID" value="NZ_CP068053.1"/>
</dbReference>
<dbReference type="KEGG" id="ppsr:I6J18_08510"/>